<accession>A0A6P1TR93</accession>
<evidence type="ECO:0000259" key="1">
    <source>
        <dbReference type="PROSITE" id="PS50851"/>
    </source>
</evidence>
<dbReference type="KEGG" id="anr:Ana3638_19850"/>
<dbReference type="Gene3D" id="2.40.50.180">
    <property type="entry name" value="CheA-289, Domain 4"/>
    <property type="match status" value="1"/>
</dbReference>
<dbReference type="GO" id="GO:0007165">
    <property type="term" value="P:signal transduction"/>
    <property type="evidence" value="ECO:0007669"/>
    <property type="project" value="InterPro"/>
</dbReference>
<dbReference type="PANTHER" id="PTHR22617:SF23">
    <property type="entry name" value="CHEMOTAXIS PROTEIN CHEW"/>
    <property type="match status" value="1"/>
</dbReference>
<dbReference type="SMART" id="SM00260">
    <property type="entry name" value="CheW"/>
    <property type="match status" value="1"/>
</dbReference>
<organism evidence="2 3">
    <name type="scientific">Anaerocolumna sedimenticola</name>
    <dbReference type="NCBI Taxonomy" id="2696063"/>
    <lineage>
        <taxon>Bacteria</taxon>
        <taxon>Bacillati</taxon>
        <taxon>Bacillota</taxon>
        <taxon>Clostridia</taxon>
        <taxon>Lachnospirales</taxon>
        <taxon>Lachnospiraceae</taxon>
        <taxon>Anaerocolumna</taxon>
    </lineage>
</organism>
<evidence type="ECO:0000313" key="2">
    <source>
        <dbReference type="EMBL" id="QHQ62752.1"/>
    </source>
</evidence>
<dbReference type="InterPro" id="IPR036061">
    <property type="entry name" value="CheW-like_dom_sf"/>
</dbReference>
<dbReference type="GO" id="GO:0006935">
    <property type="term" value="P:chemotaxis"/>
    <property type="evidence" value="ECO:0007669"/>
    <property type="project" value="InterPro"/>
</dbReference>
<dbReference type="Gene3D" id="2.30.30.40">
    <property type="entry name" value="SH3 Domains"/>
    <property type="match status" value="1"/>
</dbReference>
<dbReference type="RefSeq" id="WP_161839573.1">
    <property type="nucleotide sequence ID" value="NZ_CP048000.1"/>
</dbReference>
<proteinExistence type="predicted"/>
<protein>
    <submittedName>
        <fullName evidence="2">Chemotaxis protein CheW</fullName>
    </submittedName>
</protein>
<dbReference type="Proteomes" id="UP000464314">
    <property type="component" value="Chromosome"/>
</dbReference>
<evidence type="ECO:0000313" key="3">
    <source>
        <dbReference type="Proteomes" id="UP000464314"/>
    </source>
</evidence>
<dbReference type="AlphaFoldDB" id="A0A6P1TR93"/>
<dbReference type="SUPFAM" id="SSF50341">
    <property type="entry name" value="CheW-like"/>
    <property type="match status" value="1"/>
</dbReference>
<dbReference type="EMBL" id="CP048000">
    <property type="protein sequence ID" value="QHQ62752.1"/>
    <property type="molecule type" value="Genomic_DNA"/>
</dbReference>
<keyword evidence="3" id="KW-1185">Reference proteome</keyword>
<dbReference type="GO" id="GO:0005829">
    <property type="term" value="C:cytosol"/>
    <property type="evidence" value="ECO:0007669"/>
    <property type="project" value="TreeGrafter"/>
</dbReference>
<dbReference type="InterPro" id="IPR002545">
    <property type="entry name" value="CheW-lke_dom"/>
</dbReference>
<dbReference type="Pfam" id="PF01584">
    <property type="entry name" value="CheW"/>
    <property type="match status" value="1"/>
</dbReference>
<sequence>MEEINNSAVEMEEDTQKGRYLTFSLGKESYGIEIQYVMEIIGIQSITEIPELPDYVKGIINLRGKIIPVMDVRLRFKKEAKSYNDRTCIIVVDIKNISIGLIVDGVSEVLTIPEQEIVDPPEMNKGFNRYIKKIGKVGNDVKLLLDCEKLLSEDELNDLDEVYIN</sequence>
<dbReference type="PANTHER" id="PTHR22617">
    <property type="entry name" value="CHEMOTAXIS SENSOR HISTIDINE KINASE-RELATED"/>
    <property type="match status" value="1"/>
</dbReference>
<name>A0A6P1TR93_9FIRM</name>
<dbReference type="PROSITE" id="PS50851">
    <property type="entry name" value="CHEW"/>
    <property type="match status" value="1"/>
</dbReference>
<gene>
    <name evidence="2" type="ORF">Ana3638_19850</name>
</gene>
<reference evidence="2 3" key="1">
    <citation type="submission" date="2020-01" db="EMBL/GenBank/DDBJ databases">
        <title>Genome analysis of Anaerocolumna sp. CBA3638.</title>
        <authorList>
            <person name="Kim J."/>
            <person name="Roh S.W."/>
        </authorList>
    </citation>
    <scope>NUCLEOTIDE SEQUENCE [LARGE SCALE GENOMIC DNA]</scope>
    <source>
        <strain evidence="2 3">CBA3638</strain>
    </source>
</reference>
<dbReference type="InterPro" id="IPR039315">
    <property type="entry name" value="CheW"/>
</dbReference>
<feature type="domain" description="CheW-like" evidence="1">
    <location>
        <begin position="17"/>
        <end position="156"/>
    </location>
</feature>